<dbReference type="Proteomes" id="UP000034172">
    <property type="component" value="Unassembled WGS sequence"/>
</dbReference>
<organism evidence="1 2">
    <name type="scientific">Candidatus Collierbacteria bacterium GW2011_GWC2_44_18</name>
    <dbReference type="NCBI Taxonomy" id="1618392"/>
    <lineage>
        <taxon>Bacteria</taxon>
        <taxon>Candidatus Collieribacteriota</taxon>
    </lineage>
</organism>
<dbReference type="EMBL" id="LCIE01000013">
    <property type="protein sequence ID" value="KKT49011.1"/>
    <property type="molecule type" value="Genomic_DNA"/>
</dbReference>
<dbReference type="AlphaFoldDB" id="A0A0G1HPA7"/>
<evidence type="ECO:0000313" key="1">
    <source>
        <dbReference type="EMBL" id="KKT49011.1"/>
    </source>
</evidence>
<evidence type="ECO:0008006" key="3">
    <source>
        <dbReference type="Google" id="ProtNLM"/>
    </source>
</evidence>
<sequence length="91" mass="10116">MTQIVSLTSQGQISIPAKMLAKYGKNRPTRVIVKAVENGWMVEPVPDILSLGGILHKYAIKGKTPTQIRKMEREAFEEAIVEDYLASVSDE</sequence>
<comment type="caution">
    <text evidence="1">The sequence shown here is derived from an EMBL/GenBank/DDBJ whole genome shotgun (WGS) entry which is preliminary data.</text>
</comment>
<protein>
    <recommendedName>
        <fullName evidence="3">SpoVT-AbrB domain-containing protein</fullName>
    </recommendedName>
</protein>
<dbReference type="STRING" id="1618392.UW41_C0013G0002"/>
<dbReference type="InterPro" id="IPR037914">
    <property type="entry name" value="SpoVT-AbrB_sf"/>
</dbReference>
<evidence type="ECO:0000313" key="2">
    <source>
        <dbReference type="Proteomes" id="UP000034172"/>
    </source>
</evidence>
<accession>A0A0G1HPA7</accession>
<reference evidence="1 2" key="1">
    <citation type="journal article" date="2015" name="Nature">
        <title>rRNA introns, odd ribosomes, and small enigmatic genomes across a large radiation of phyla.</title>
        <authorList>
            <person name="Brown C.T."/>
            <person name="Hug L.A."/>
            <person name="Thomas B.C."/>
            <person name="Sharon I."/>
            <person name="Castelle C.J."/>
            <person name="Singh A."/>
            <person name="Wilkins M.J."/>
            <person name="Williams K.H."/>
            <person name="Banfield J.F."/>
        </authorList>
    </citation>
    <scope>NUCLEOTIDE SEQUENCE [LARGE SCALE GENOMIC DNA]</scope>
</reference>
<name>A0A0G1HPA7_9BACT</name>
<gene>
    <name evidence="1" type="ORF">UW41_C0013G0002</name>
</gene>
<proteinExistence type="predicted"/>
<dbReference type="SUPFAM" id="SSF89447">
    <property type="entry name" value="AbrB/MazE/MraZ-like"/>
    <property type="match status" value="1"/>
</dbReference>